<evidence type="ECO:0000259" key="1">
    <source>
        <dbReference type="Pfam" id="PF05099"/>
    </source>
</evidence>
<gene>
    <name evidence="2" type="ORF">JS530_07180</name>
</gene>
<dbReference type="RefSeq" id="WP_214376503.1">
    <property type="nucleotide sequence ID" value="NZ_JAFEJU010000004.1"/>
</dbReference>
<dbReference type="Gene3D" id="1.10.3680.10">
    <property type="entry name" value="TerB-like"/>
    <property type="match status" value="1"/>
</dbReference>
<keyword evidence="3" id="KW-1185">Reference proteome</keyword>
<proteinExistence type="predicted"/>
<organism evidence="2 3">
    <name type="scientific">Bifidobacterium colobi</name>
    <dbReference type="NCBI Taxonomy" id="2809026"/>
    <lineage>
        <taxon>Bacteria</taxon>
        <taxon>Bacillati</taxon>
        <taxon>Actinomycetota</taxon>
        <taxon>Actinomycetes</taxon>
        <taxon>Bifidobacteriales</taxon>
        <taxon>Bifidobacteriaceae</taxon>
        <taxon>Bifidobacterium</taxon>
    </lineage>
</organism>
<sequence>MTYIQRKAALQAFYYLMAVDGAVKAEEMERFNGIGKELDNDHFHEYADRLVHSCDDYLSQYAGKDDDRYDVIVEGVDKALSKHADSVDGVASRLLLWNMLAVAYADGDFDQAERKLIRHIARTVIKERSIYPEMEHLMRAAQSVREELAWITSSNRPYAEVQPVVETLREREEAIQLAATQLVADEMVPQAPEAMTVQKDVFDIAKENVDKAVSPVVGQVQQGVQEAADTVKHAVANVPGVAQASDAVNSAVKTVGDALNPVGDEVRKQADQAAKEAQKQVGNAANAVKGFVGGLFGGKR</sequence>
<protein>
    <submittedName>
        <fullName evidence="2">TerB family tellurite resistance protein</fullName>
    </submittedName>
</protein>
<evidence type="ECO:0000313" key="3">
    <source>
        <dbReference type="Proteomes" id="UP000711736"/>
    </source>
</evidence>
<evidence type="ECO:0000313" key="2">
    <source>
        <dbReference type="EMBL" id="MBT1175281.1"/>
    </source>
</evidence>
<dbReference type="InterPro" id="IPR007791">
    <property type="entry name" value="DjlA_N"/>
</dbReference>
<reference evidence="2 3" key="1">
    <citation type="journal article" date="2021" name="Environ. Microbiol.">
        <title>Genetic insights into the dark matter of the mammalian gut microbiota through targeted genome reconstruction.</title>
        <authorList>
            <person name="Lugli G.A."/>
            <person name="Alessandri G."/>
            <person name="Milani C."/>
            <person name="Viappiani A."/>
            <person name="Fontana F."/>
            <person name="Tarracchini C."/>
            <person name="Mancabelli L."/>
            <person name="Argentini C."/>
            <person name="Ruiz L."/>
            <person name="Margolles A."/>
            <person name="van Sinderen D."/>
            <person name="Turroni F."/>
            <person name="Ventura M."/>
        </authorList>
    </citation>
    <scope>NUCLEOTIDE SEQUENCE [LARGE SCALE GENOMIC DNA]</scope>
    <source>
        <strain evidence="2 3">LC6</strain>
    </source>
</reference>
<comment type="caution">
    <text evidence="2">The sequence shown here is derived from an EMBL/GenBank/DDBJ whole genome shotgun (WGS) entry which is preliminary data.</text>
</comment>
<dbReference type="CDD" id="cd07177">
    <property type="entry name" value="terB_like"/>
    <property type="match status" value="1"/>
</dbReference>
<dbReference type="Gene3D" id="1.20.120.20">
    <property type="entry name" value="Apolipoprotein"/>
    <property type="match status" value="1"/>
</dbReference>
<feature type="domain" description="Co-chaperone DjlA N-terminal" evidence="1">
    <location>
        <begin position="12"/>
        <end position="123"/>
    </location>
</feature>
<dbReference type="SUPFAM" id="SSF58113">
    <property type="entry name" value="Apolipoprotein A-I"/>
    <property type="match status" value="1"/>
</dbReference>
<dbReference type="InterPro" id="IPR029024">
    <property type="entry name" value="TerB-like"/>
</dbReference>
<accession>A0ABS5UVX7</accession>
<dbReference type="EMBL" id="JAFEJU010000004">
    <property type="protein sequence ID" value="MBT1175281.1"/>
    <property type="molecule type" value="Genomic_DNA"/>
</dbReference>
<name>A0ABS5UVX7_9BIFI</name>
<dbReference type="SUPFAM" id="SSF158682">
    <property type="entry name" value="TerB-like"/>
    <property type="match status" value="1"/>
</dbReference>
<dbReference type="Pfam" id="PF05099">
    <property type="entry name" value="TerB"/>
    <property type="match status" value="1"/>
</dbReference>
<dbReference type="Proteomes" id="UP000711736">
    <property type="component" value="Unassembled WGS sequence"/>
</dbReference>